<dbReference type="InterPro" id="IPR013738">
    <property type="entry name" value="Beta_galactosidase_Trimer"/>
</dbReference>
<gene>
    <name evidence="10" type="ORF">Mam01_57910</name>
</gene>
<evidence type="ECO:0000256" key="6">
    <source>
        <dbReference type="PIRNR" id="PIRNR001084"/>
    </source>
</evidence>
<protein>
    <recommendedName>
        <fullName evidence="3 6">Beta-galactosidase</fullName>
        <shortName evidence="6">Beta-gal</shortName>
        <ecNumber evidence="3 6">3.2.1.23</ecNumber>
    </recommendedName>
</protein>
<evidence type="ECO:0000256" key="2">
    <source>
        <dbReference type="ARBA" id="ARBA00005940"/>
    </source>
</evidence>
<dbReference type="InterPro" id="IPR013780">
    <property type="entry name" value="Glyco_hydro_b"/>
</dbReference>
<dbReference type="Gene3D" id="3.20.20.80">
    <property type="entry name" value="Glycosidases"/>
    <property type="match status" value="1"/>
</dbReference>
<evidence type="ECO:0000313" key="10">
    <source>
        <dbReference type="EMBL" id="GIH35627.1"/>
    </source>
</evidence>
<evidence type="ECO:0000259" key="9">
    <source>
        <dbReference type="Pfam" id="PF08533"/>
    </source>
</evidence>
<dbReference type="InterPro" id="IPR029062">
    <property type="entry name" value="Class_I_gatase-like"/>
</dbReference>
<feature type="domain" description="Beta-galactosidase C-terminal" evidence="9">
    <location>
        <begin position="616"/>
        <end position="672"/>
    </location>
</feature>
<dbReference type="CDD" id="cd03143">
    <property type="entry name" value="A4_beta-galactosidase_middle_domain"/>
    <property type="match status" value="1"/>
</dbReference>
<proteinExistence type="inferred from homology"/>
<dbReference type="Gene3D" id="3.40.50.880">
    <property type="match status" value="1"/>
</dbReference>
<dbReference type="Gene3D" id="2.60.40.1180">
    <property type="entry name" value="Golgi alpha-mannosidase II"/>
    <property type="match status" value="1"/>
</dbReference>
<evidence type="ECO:0000256" key="1">
    <source>
        <dbReference type="ARBA" id="ARBA00001412"/>
    </source>
</evidence>
<evidence type="ECO:0000313" key="11">
    <source>
        <dbReference type="Proteomes" id="UP000651728"/>
    </source>
</evidence>
<keyword evidence="11" id="KW-1185">Reference proteome</keyword>
<dbReference type="PANTHER" id="PTHR36447">
    <property type="entry name" value="BETA-GALACTOSIDASE GANA"/>
    <property type="match status" value="1"/>
</dbReference>
<feature type="domain" description="Beta-galactosidase trimerisation" evidence="8">
    <location>
        <begin position="399"/>
        <end position="601"/>
    </location>
</feature>
<keyword evidence="4 6" id="KW-0378">Hydrolase</keyword>
<dbReference type="RefSeq" id="WP_239101700.1">
    <property type="nucleotide sequence ID" value="NZ_BAABEJ010000007.1"/>
</dbReference>
<dbReference type="SUPFAM" id="SSF52317">
    <property type="entry name" value="Class I glutamine amidotransferase-like"/>
    <property type="match status" value="1"/>
</dbReference>
<dbReference type="PANTHER" id="PTHR36447:SF1">
    <property type="entry name" value="BETA-GALACTOSIDASE GANA"/>
    <property type="match status" value="1"/>
</dbReference>
<evidence type="ECO:0000256" key="5">
    <source>
        <dbReference type="ARBA" id="ARBA00023295"/>
    </source>
</evidence>
<dbReference type="InterPro" id="IPR003476">
    <property type="entry name" value="Glyco_hydro_42"/>
</dbReference>
<feature type="domain" description="Glycoside hydrolase family 42 N-terminal" evidence="7">
    <location>
        <begin position="21"/>
        <end position="386"/>
    </location>
</feature>
<dbReference type="Pfam" id="PF08533">
    <property type="entry name" value="Glyco_hydro_42C"/>
    <property type="match status" value="1"/>
</dbReference>
<dbReference type="InterPro" id="IPR017853">
    <property type="entry name" value="GH"/>
</dbReference>
<dbReference type="Pfam" id="PF08532">
    <property type="entry name" value="Glyco_hydro_42M"/>
    <property type="match status" value="1"/>
</dbReference>
<evidence type="ECO:0000256" key="3">
    <source>
        <dbReference type="ARBA" id="ARBA00012756"/>
    </source>
</evidence>
<evidence type="ECO:0000256" key="4">
    <source>
        <dbReference type="ARBA" id="ARBA00022801"/>
    </source>
</evidence>
<dbReference type="SUPFAM" id="SSF51445">
    <property type="entry name" value="(Trans)glycosidases"/>
    <property type="match status" value="1"/>
</dbReference>
<evidence type="ECO:0000259" key="7">
    <source>
        <dbReference type="Pfam" id="PF02449"/>
    </source>
</evidence>
<evidence type="ECO:0000259" key="8">
    <source>
        <dbReference type="Pfam" id="PF08532"/>
    </source>
</evidence>
<name>A0ABQ4FLF4_9ACTN</name>
<dbReference type="Pfam" id="PF02449">
    <property type="entry name" value="Glyco_hydro_42"/>
    <property type="match status" value="1"/>
</dbReference>
<keyword evidence="5 6" id="KW-0326">Glycosidase</keyword>
<dbReference type="EMBL" id="BOOB01000047">
    <property type="protein sequence ID" value="GIH35627.1"/>
    <property type="molecule type" value="Genomic_DNA"/>
</dbReference>
<comment type="similarity">
    <text evidence="2 6">Belongs to the glycosyl hydrolase 42 family.</text>
</comment>
<dbReference type="InterPro" id="IPR013739">
    <property type="entry name" value="Beta_galactosidase_C"/>
</dbReference>
<comment type="catalytic activity">
    <reaction evidence="1 6">
        <text>Hydrolysis of terminal non-reducing beta-D-galactose residues in beta-D-galactosides.</text>
        <dbReference type="EC" id="3.2.1.23"/>
    </reaction>
</comment>
<comment type="caution">
    <text evidence="10">The sequence shown here is derived from an EMBL/GenBank/DDBJ whole genome shotgun (WGS) entry which is preliminary data.</text>
</comment>
<organism evidence="10 11">
    <name type="scientific">Microbispora amethystogenes</name>
    <dbReference type="NCBI Taxonomy" id="1427754"/>
    <lineage>
        <taxon>Bacteria</taxon>
        <taxon>Bacillati</taxon>
        <taxon>Actinomycetota</taxon>
        <taxon>Actinomycetes</taxon>
        <taxon>Streptosporangiales</taxon>
        <taxon>Streptosporangiaceae</taxon>
        <taxon>Microbispora</taxon>
    </lineage>
</organism>
<reference evidence="10 11" key="1">
    <citation type="submission" date="2021-01" db="EMBL/GenBank/DDBJ databases">
        <title>Whole genome shotgun sequence of Microbispora amethystogenes NBRC 101907.</title>
        <authorList>
            <person name="Komaki H."/>
            <person name="Tamura T."/>
        </authorList>
    </citation>
    <scope>NUCLEOTIDE SEQUENCE [LARGE SCALE GENOMIC DNA]</scope>
    <source>
        <strain evidence="10 11">NBRC 101907</strain>
    </source>
</reference>
<accession>A0ABQ4FLF4</accession>
<dbReference type="EC" id="3.2.1.23" evidence="3 6"/>
<sequence length="677" mass="75762">MTNPRMHAFRSRLGGLAYGGDYNPEQWDRATWREDVRLMREAGVNLVSLGIFAWVAIEPAPGEYEFGWLDEVMDLLHEGGVSVNLATPTAVPPAWLTQLHPEVLPIMEDGRPLGLGSRQHFDHASPVYREYAANIVTRLAERYSFHPALAMWHVNNEYGPTSYSQAAAEGFRRWLQRRYGDLDTLNAAWTTRFWGQVYTDWNQIEVANVMGVWMNPARRLDFRRFTSDSLLECYLAERDILRSFRDDIPIMTNLMSFYPHADYWRWAPEQDVAALDVYPDPGDPGSHISTAFHYDMFRSLKNGQPWMVMEQAASAVNWRDVNLAKEPGRMRLGSLQALARGSDSVMFFQWRAARGGVERFHSAMVPHSGPDSRTFREITGLGHELSLLAPVAGTTMRCADVAILFDWDGRWGLEDTGWLPRDDFDYGESVLRHHRPLWEHHHTIDVVSPGSDLAPYKVLIIPNAYLIGDEGVAAVTEFARAGGTVVISFFSGVVDECDRVRPHGYPGAFRHLIGAKIDEYWPARPGERFAVRFADGRTATASWWREDIHLETGTALARYADGPLAGRAAIVANAYGSGRVVYFATLLDDAAFHAVLLDQVRTAGVTDPFPGLPTHVECTVREGGGNEYLFLLNHSPDEDVAVPLDRSGIDLLTGAAATEEITLAPLGAAVIRTTRHV</sequence>
<dbReference type="InterPro" id="IPR013529">
    <property type="entry name" value="Glyco_hydro_42_N"/>
</dbReference>
<dbReference type="Proteomes" id="UP000651728">
    <property type="component" value="Unassembled WGS sequence"/>
</dbReference>
<dbReference type="PIRSF" id="PIRSF001084">
    <property type="entry name" value="B-galactosidase"/>
    <property type="match status" value="1"/>
</dbReference>